<organism evidence="1 2">
    <name type="scientific">Brevundimonas albigilva</name>
    <dbReference type="NCBI Taxonomy" id="1312364"/>
    <lineage>
        <taxon>Bacteria</taxon>
        <taxon>Pseudomonadati</taxon>
        <taxon>Pseudomonadota</taxon>
        <taxon>Alphaproteobacteria</taxon>
        <taxon>Caulobacterales</taxon>
        <taxon>Caulobacteraceae</taxon>
        <taxon>Brevundimonas</taxon>
    </lineage>
</organism>
<accession>A0ABY4SJW9</accession>
<protein>
    <submittedName>
        <fullName evidence="1">DUF72 domain-containing protein</fullName>
    </submittedName>
</protein>
<reference evidence="1" key="1">
    <citation type="submission" date="2022-05" db="EMBL/GenBank/DDBJ databases">
        <title>Brevundimonas albigilva TT17 genome sequence.</title>
        <authorList>
            <person name="Lee K."/>
            <person name="Son H."/>
        </authorList>
    </citation>
    <scope>NUCLEOTIDE SEQUENCE</scope>
    <source>
        <strain evidence="1">TT17</strain>
    </source>
</reference>
<evidence type="ECO:0000313" key="2">
    <source>
        <dbReference type="Proteomes" id="UP001055429"/>
    </source>
</evidence>
<dbReference type="Pfam" id="PF01904">
    <property type="entry name" value="DUF72"/>
    <property type="match status" value="1"/>
</dbReference>
<dbReference type="PANTHER" id="PTHR30348:SF4">
    <property type="entry name" value="DUF72 DOMAIN-CONTAINING PROTEIN"/>
    <property type="match status" value="1"/>
</dbReference>
<dbReference type="Proteomes" id="UP001055429">
    <property type="component" value="Chromosome"/>
</dbReference>
<keyword evidence="2" id="KW-1185">Reference proteome</keyword>
<dbReference type="SUPFAM" id="SSF117396">
    <property type="entry name" value="TM1631-like"/>
    <property type="match status" value="1"/>
</dbReference>
<dbReference type="PANTHER" id="PTHR30348">
    <property type="entry name" value="UNCHARACTERIZED PROTEIN YECE"/>
    <property type="match status" value="1"/>
</dbReference>
<dbReference type="EMBL" id="CP097649">
    <property type="protein sequence ID" value="URI14533.1"/>
    <property type="molecule type" value="Genomic_DNA"/>
</dbReference>
<dbReference type="Gene3D" id="3.20.20.410">
    <property type="entry name" value="Protein of unknown function UPF0759"/>
    <property type="match status" value="1"/>
</dbReference>
<gene>
    <name evidence="1" type="ORF">M8231_11980</name>
</gene>
<dbReference type="RefSeq" id="WP_250201539.1">
    <property type="nucleotide sequence ID" value="NZ_CP097649.1"/>
</dbReference>
<evidence type="ECO:0000313" key="1">
    <source>
        <dbReference type="EMBL" id="URI14533.1"/>
    </source>
</evidence>
<sequence>MTHPIHIGIGGWTYEPWRGVFYPDDLVQKRELEYASRQLTSIEINGTYYSTFKPDSWRKWRDETPDGFVFSVKASRYCTNRKVLSEGGESFEKFLSQGLTELGDKLGPINWQFMGTKKFDPEDFEGFLKLLPKEKDGLRLRHALEVRNPTFATEQFYDLARKYGAAIVYAVDDEEPTWPQIDEDTADFTYARLMSSREDEPTGMTAAELDDIAKQAKAWARRGEVFAYFISGAKVRNPAAAQALIAKLKLRSTPCGR</sequence>
<dbReference type="InterPro" id="IPR036520">
    <property type="entry name" value="UPF0759_sf"/>
</dbReference>
<dbReference type="InterPro" id="IPR002763">
    <property type="entry name" value="DUF72"/>
</dbReference>
<proteinExistence type="predicted"/>
<name>A0ABY4SJW9_9CAUL</name>